<dbReference type="Pfam" id="PF10280">
    <property type="entry name" value="Med11"/>
    <property type="match status" value="1"/>
</dbReference>
<sequence>MPDTYIQERLDSLLEIDAKIVDMLGKFSTLFSHYTANDRDALVSDTEEIYSLLGTIAIDLRKEVKAMDDNIGVYDNRDHVMILPIPVDQKNTVLGADKLQAQLQELDKLEPQASRVKVEPPSTRAGDDVAAVEVKQESTLEVKPEPEGDVMVID</sequence>
<keyword evidence="3 4" id="KW-0539">Nucleus</keyword>
<evidence type="ECO:0000256" key="4">
    <source>
        <dbReference type="RuleBase" id="RU364147"/>
    </source>
</evidence>
<organism evidence="6 7">
    <name type="scientific">Diutina rugosa</name>
    <name type="common">Yeast</name>
    <name type="synonym">Candida rugosa</name>
    <dbReference type="NCBI Taxonomy" id="5481"/>
    <lineage>
        <taxon>Eukaryota</taxon>
        <taxon>Fungi</taxon>
        <taxon>Dikarya</taxon>
        <taxon>Ascomycota</taxon>
        <taxon>Saccharomycotina</taxon>
        <taxon>Pichiomycetes</taxon>
        <taxon>Debaryomycetaceae</taxon>
        <taxon>Diutina</taxon>
    </lineage>
</organism>
<dbReference type="OrthoDB" id="5418434at2759"/>
<accession>A0A642ULW6</accession>
<dbReference type="InterPro" id="IPR019404">
    <property type="entry name" value="Mediator_Med11"/>
</dbReference>
<dbReference type="GO" id="GO:0016592">
    <property type="term" value="C:mediator complex"/>
    <property type="evidence" value="ECO:0007669"/>
    <property type="project" value="InterPro"/>
</dbReference>
<gene>
    <name evidence="4" type="primary">MED11</name>
    <name evidence="6" type="ORF">DIURU_003280</name>
</gene>
<keyword evidence="7" id="KW-1185">Reference proteome</keyword>
<comment type="caution">
    <text evidence="6">The sequence shown here is derived from an EMBL/GenBank/DDBJ whole genome shotgun (WGS) entry which is preliminary data.</text>
</comment>
<dbReference type="GO" id="GO:0006357">
    <property type="term" value="P:regulation of transcription by RNA polymerase II"/>
    <property type="evidence" value="ECO:0007669"/>
    <property type="project" value="InterPro"/>
</dbReference>
<dbReference type="VEuPathDB" id="FungiDB:DIURU_003280"/>
<comment type="function">
    <text evidence="4">Component of the Mediator complex, a coactivator involved in the regulated transcription of nearly all RNA polymerase II-dependent genes. Mediator functions as a bridge to convey information from gene-specific regulatory proteins to the basal RNA polymerase II transcription machinery. Mediator is recruited to promoters by direct interactions with regulatory proteins and serves as a scaffold for the assembly of a functional pre-initiation complex with RNA polymerase II and the general transcription factors.</text>
</comment>
<dbReference type="Gene3D" id="1.10.287.3490">
    <property type="match status" value="1"/>
</dbReference>
<evidence type="ECO:0000256" key="2">
    <source>
        <dbReference type="ARBA" id="ARBA00008186"/>
    </source>
</evidence>
<name>A0A642ULW6_DIURU</name>
<evidence type="ECO:0000313" key="6">
    <source>
        <dbReference type="EMBL" id="KAA8901335.1"/>
    </source>
</evidence>
<keyword evidence="4" id="KW-0010">Activator</keyword>
<dbReference type="OMA" id="IMDDNIG"/>
<dbReference type="AlphaFoldDB" id="A0A642ULW6"/>
<comment type="subcellular location">
    <subcellularLocation>
        <location evidence="1 4">Nucleus</location>
    </subcellularLocation>
</comment>
<feature type="region of interest" description="Disordered" evidence="5">
    <location>
        <begin position="112"/>
        <end position="154"/>
    </location>
</feature>
<keyword evidence="4" id="KW-0805">Transcription regulation</keyword>
<reference evidence="6 7" key="1">
    <citation type="submission" date="2019-07" db="EMBL/GenBank/DDBJ databases">
        <title>Genome assembly of two rare yeast pathogens: Diutina rugosa and Trichomonascus ciferrii.</title>
        <authorList>
            <person name="Mixao V."/>
            <person name="Saus E."/>
            <person name="Hansen A."/>
            <person name="Lass-Flor C."/>
            <person name="Gabaldon T."/>
        </authorList>
    </citation>
    <scope>NUCLEOTIDE SEQUENCE [LARGE SCALE GENOMIC DNA]</scope>
    <source>
        <strain evidence="6 7">CBS 613</strain>
    </source>
</reference>
<evidence type="ECO:0000256" key="5">
    <source>
        <dbReference type="SAM" id="MobiDB-lite"/>
    </source>
</evidence>
<keyword evidence="4" id="KW-0804">Transcription</keyword>
<dbReference type="GO" id="GO:0003712">
    <property type="term" value="F:transcription coregulator activity"/>
    <property type="evidence" value="ECO:0007669"/>
    <property type="project" value="InterPro"/>
</dbReference>
<comment type="similarity">
    <text evidence="2 4">Belongs to the Mediator complex subunit 11 family.</text>
</comment>
<evidence type="ECO:0000256" key="3">
    <source>
        <dbReference type="ARBA" id="ARBA00023242"/>
    </source>
</evidence>
<evidence type="ECO:0000256" key="1">
    <source>
        <dbReference type="ARBA" id="ARBA00004123"/>
    </source>
</evidence>
<proteinExistence type="inferred from homology"/>
<dbReference type="EMBL" id="SWFT01000104">
    <property type="protein sequence ID" value="KAA8901335.1"/>
    <property type="molecule type" value="Genomic_DNA"/>
</dbReference>
<feature type="compositionally biased region" description="Basic and acidic residues" evidence="5">
    <location>
        <begin position="134"/>
        <end position="146"/>
    </location>
</feature>
<comment type="subunit">
    <text evidence="4">Component of the Mediator complex.</text>
</comment>
<evidence type="ECO:0000313" key="7">
    <source>
        <dbReference type="Proteomes" id="UP000449547"/>
    </source>
</evidence>
<protein>
    <recommendedName>
        <fullName evidence="4">Mediator of RNA polymerase II transcription subunit 11</fullName>
    </recommendedName>
    <alternativeName>
        <fullName evidence="4">Mediator complex subunit 11</fullName>
    </alternativeName>
</protein>
<dbReference type="Proteomes" id="UP000449547">
    <property type="component" value="Unassembled WGS sequence"/>
</dbReference>